<evidence type="ECO:0000313" key="3">
    <source>
        <dbReference type="Proteomes" id="UP000055045"/>
    </source>
</evidence>
<organism evidence="2 3">
    <name type="scientific">Penicillium freii</name>
    <dbReference type="NCBI Taxonomy" id="48697"/>
    <lineage>
        <taxon>Eukaryota</taxon>
        <taxon>Fungi</taxon>
        <taxon>Dikarya</taxon>
        <taxon>Ascomycota</taxon>
        <taxon>Pezizomycotina</taxon>
        <taxon>Eurotiomycetes</taxon>
        <taxon>Eurotiomycetidae</taxon>
        <taxon>Eurotiales</taxon>
        <taxon>Aspergillaceae</taxon>
        <taxon>Penicillium</taxon>
    </lineage>
</organism>
<dbReference type="Proteomes" id="UP000055045">
    <property type="component" value="Unassembled WGS sequence"/>
</dbReference>
<keyword evidence="3" id="KW-1185">Reference proteome</keyword>
<evidence type="ECO:0000256" key="1">
    <source>
        <dbReference type="SAM" id="Phobius"/>
    </source>
</evidence>
<accession>A0A117NQB8</accession>
<evidence type="ECO:0000313" key="2">
    <source>
        <dbReference type="EMBL" id="KUM63682.1"/>
    </source>
</evidence>
<comment type="caution">
    <text evidence="2">The sequence shown here is derived from an EMBL/GenBank/DDBJ whole genome shotgun (WGS) entry which is preliminary data.</text>
</comment>
<keyword evidence="1" id="KW-0472">Membrane</keyword>
<keyword evidence="1" id="KW-0812">Transmembrane</keyword>
<sequence length="78" mass="9434">MAFIPVHSETNLYNILGNGTQNNCRPYVTYPYVSTEEYSRARCFYFLLFFLFETHYLRIPQFSLIWLILFAFLFRVSE</sequence>
<dbReference type="EMBL" id="LLXE01000067">
    <property type="protein sequence ID" value="KUM63682.1"/>
    <property type="molecule type" value="Genomic_DNA"/>
</dbReference>
<proteinExistence type="predicted"/>
<reference evidence="2 3" key="1">
    <citation type="submission" date="2015-10" db="EMBL/GenBank/DDBJ databases">
        <title>Genome sequencing of Penicillium freii.</title>
        <authorList>
            <person name="Nguyen H.D."/>
            <person name="Visagie C.M."/>
            <person name="Seifert K.A."/>
        </authorList>
    </citation>
    <scope>NUCLEOTIDE SEQUENCE [LARGE SCALE GENOMIC DNA]</scope>
    <source>
        <strain evidence="2 3">DAOM 242723</strain>
    </source>
</reference>
<dbReference type="AlphaFoldDB" id="A0A117NQB8"/>
<protein>
    <submittedName>
        <fullName evidence="2">Uncharacterized protein</fullName>
    </submittedName>
</protein>
<gene>
    <name evidence="2" type="ORF">ACN42_g3412</name>
</gene>
<keyword evidence="1" id="KW-1133">Transmembrane helix</keyword>
<feature type="transmembrane region" description="Helical" evidence="1">
    <location>
        <begin position="55"/>
        <end position="74"/>
    </location>
</feature>
<name>A0A117NQB8_PENFR</name>